<dbReference type="PROSITE" id="PS51471">
    <property type="entry name" value="FE2OG_OXY"/>
    <property type="match status" value="1"/>
</dbReference>
<accession>A0AAD5ZQP1</accession>
<comment type="caution">
    <text evidence="11">The sequence shown here is derived from an EMBL/GenBank/DDBJ whole genome shotgun (WGS) entry which is preliminary data.</text>
</comment>
<dbReference type="InterPro" id="IPR026992">
    <property type="entry name" value="DIOX_N"/>
</dbReference>
<organism evidence="11 12">
    <name type="scientific">Rhynchospora tenuis</name>
    <dbReference type="NCBI Taxonomy" id="198213"/>
    <lineage>
        <taxon>Eukaryota</taxon>
        <taxon>Viridiplantae</taxon>
        <taxon>Streptophyta</taxon>
        <taxon>Embryophyta</taxon>
        <taxon>Tracheophyta</taxon>
        <taxon>Spermatophyta</taxon>
        <taxon>Magnoliopsida</taxon>
        <taxon>Liliopsida</taxon>
        <taxon>Poales</taxon>
        <taxon>Cyperaceae</taxon>
        <taxon>Cyperoideae</taxon>
        <taxon>Rhynchosporeae</taxon>
        <taxon>Rhynchospora</taxon>
    </lineage>
</organism>
<dbReference type="AlphaFoldDB" id="A0AAD5ZQP1"/>
<evidence type="ECO:0000256" key="9">
    <source>
        <dbReference type="RuleBase" id="RU003682"/>
    </source>
</evidence>
<dbReference type="EC" id="1.14.11.13" evidence="8"/>
<evidence type="ECO:0000259" key="10">
    <source>
        <dbReference type="PROSITE" id="PS51471"/>
    </source>
</evidence>
<keyword evidence="2 9" id="KW-0479">Metal-binding</keyword>
<dbReference type="InterPro" id="IPR027443">
    <property type="entry name" value="IPNS-like_sf"/>
</dbReference>
<dbReference type="InterPro" id="IPR005123">
    <property type="entry name" value="Oxoglu/Fe-dep_dioxygenase_dom"/>
</dbReference>
<dbReference type="Proteomes" id="UP001210211">
    <property type="component" value="Unassembled WGS sequence"/>
</dbReference>
<feature type="domain" description="Fe2OG dioxygenase" evidence="10">
    <location>
        <begin position="169"/>
        <end position="285"/>
    </location>
</feature>
<dbReference type="SUPFAM" id="SSF51197">
    <property type="entry name" value="Clavaminate synthase-like"/>
    <property type="match status" value="1"/>
</dbReference>
<protein>
    <recommendedName>
        <fullName evidence="8">gibberellin 2beta-dioxygenase</fullName>
        <ecNumber evidence="8">1.14.11.13</ecNumber>
    </recommendedName>
</protein>
<evidence type="ECO:0000256" key="3">
    <source>
        <dbReference type="ARBA" id="ARBA00022964"/>
    </source>
</evidence>
<comment type="similarity">
    <text evidence="7">Belongs to the iron/ascorbate-dependent oxidoreductase family. GA2OX subfamily.</text>
</comment>
<dbReference type="Pfam" id="PF14226">
    <property type="entry name" value="DIOX_N"/>
    <property type="match status" value="1"/>
</dbReference>
<dbReference type="PRINTS" id="PR00682">
    <property type="entry name" value="IPNSYNTHASE"/>
</dbReference>
<gene>
    <name evidence="11" type="ORF">LUZ61_005839</name>
</gene>
<dbReference type="Gene3D" id="2.60.120.330">
    <property type="entry name" value="B-lactam Antibiotic, Isopenicillin N Synthase, Chain"/>
    <property type="match status" value="1"/>
</dbReference>
<dbReference type="Pfam" id="PF03171">
    <property type="entry name" value="2OG-FeII_Oxy"/>
    <property type="match status" value="1"/>
</dbReference>
<evidence type="ECO:0000313" key="12">
    <source>
        <dbReference type="Proteomes" id="UP001210211"/>
    </source>
</evidence>
<evidence type="ECO:0000256" key="2">
    <source>
        <dbReference type="ARBA" id="ARBA00022723"/>
    </source>
</evidence>
<name>A0AAD5ZQP1_9POAL</name>
<keyword evidence="4 9" id="KW-0560">Oxidoreductase</keyword>
<evidence type="ECO:0000256" key="4">
    <source>
        <dbReference type="ARBA" id="ARBA00023002"/>
    </source>
</evidence>
<sequence length="343" mass="37967">MVVLSTSPVCNQTACHAVGIPVVDLSKPRSEVSRIIVEACEEFGFFKVMNHGVSKTLIEQMENTAQEFFSLPAQEKEKAGPPTPLGYGVRNIGFNGDVGELEYLLLHANPSSICQKAKVISKEPSFFSYVVNEYVGAVRHLSCEILDMLAEGLKLRNTRAFSTLLSDLESDSLLRINHYPPWNKSNNLSMNGNKCGSARIGFGEHSDPQIISVLRSNDVEGLQILVSDPGGNCIWAPVAPDPDAFFINVGDLLQAMTNGRLLSVRHRALANSYEARQSIIFFGAPPLHSLISPLPDMVSPANPRKYNPFTWSDYKKTMYQLRLSHSRLDLFQADEPQEINSLD</sequence>
<dbReference type="GO" id="GO:0045543">
    <property type="term" value="F:gibberellin 2-beta-dioxygenase activity"/>
    <property type="evidence" value="ECO:0007669"/>
    <property type="project" value="UniProtKB-EC"/>
</dbReference>
<comment type="catalytic activity">
    <reaction evidence="6">
        <text>gibberellin A1 + 2-oxoglutarate + O2 = gibberellin A8 + succinate + CO2</text>
        <dbReference type="Rhea" id="RHEA:15005"/>
        <dbReference type="ChEBI" id="CHEBI:15379"/>
        <dbReference type="ChEBI" id="CHEBI:16526"/>
        <dbReference type="ChEBI" id="CHEBI:16810"/>
        <dbReference type="ChEBI" id="CHEBI:30031"/>
        <dbReference type="ChEBI" id="CHEBI:58524"/>
        <dbReference type="ChEBI" id="CHEBI:58594"/>
        <dbReference type="EC" id="1.14.11.13"/>
    </reaction>
</comment>
<evidence type="ECO:0000256" key="7">
    <source>
        <dbReference type="ARBA" id="ARBA00061282"/>
    </source>
</evidence>
<proteinExistence type="inferred from homology"/>
<evidence type="ECO:0000256" key="6">
    <source>
        <dbReference type="ARBA" id="ARBA00052204"/>
    </source>
</evidence>
<comment type="cofactor">
    <cofactor evidence="1">
        <name>L-ascorbate</name>
        <dbReference type="ChEBI" id="CHEBI:38290"/>
    </cofactor>
</comment>
<keyword evidence="12" id="KW-1185">Reference proteome</keyword>
<dbReference type="GO" id="GO:0009685">
    <property type="term" value="P:gibberellin metabolic process"/>
    <property type="evidence" value="ECO:0007669"/>
    <property type="project" value="UniProtKB-ARBA"/>
</dbReference>
<evidence type="ECO:0000256" key="1">
    <source>
        <dbReference type="ARBA" id="ARBA00001961"/>
    </source>
</evidence>
<dbReference type="InterPro" id="IPR044861">
    <property type="entry name" value="IPNS-like_FE2OG_OXY"/>
</dbReference>
<evidence type="ECO:0000313" key="11">
    <source>
        <dbReference type="EMBL" id="KAJ3702134.1"/>
    </source>
</evidence>
<reference evidence="11 12" key="1">
    <citation type="journal article" date="2022" name="Cell">
        <title>Repeat-based holocentromeres influence genome architecture and karyotype evolution.</title>
        <authorList>
            <person name="Hofstatter P.G."/>
            <person name="Thangavel G."/>
            <person name="Lux T."/>
            <person name="Neumann P."/>
            <person name="Vondrak T."/>
            <person name="Novak P."/>
            <person name="Zhang M."/>
            <person name="Costa L."/>
            <person name="Castellani M."/>
            <person name="Scott A."/>
            <person name="Toegelov H."/>
            <person name="Fuchs J."/>
            <person name="Mata-Sucre Y."/>
            <person name="Dias Y."/>
            <person name="Vanzela A.L.L."/>
            <person name="Huettel B."/>
            <person name="Almeida C.C.S."/>
            <person name="Simkova H."/>
            <person name="Souza G."/>
            <person name="Pedrosa-Harand A."/>
            <person name="Macas J."/>
            <person name="Mayer K.F.X."/>
            <person name="Houben A."/>
            <person name="Marques A."/>
        </authorList>
    </citation>
    <scope>NUCLEOTIDE SEQUENCE [LARGE SCALE GENOMIC DNA]</scope>
    <source>
        <strain evidence="11">RhyTen1mFocal</strain>
    </source>
</reference>
<keyword evidence="3" id="KW-0223">Dioxygenase</keyword>
<keyword evidence="5 9" id="KW-0408">Iron</keyword>
<dbReference type="InterPro" id="IPR050231">
    <property type="entry name" value="Iron_ascorbate_oxido_reductase"/>
</dbReference>
<dbReference type="EMBL" id="JAMRDG010000001">
    <property type="protein sequence ID" value="KAJ3702134.1"/>
    <property type="molecule type" value="Genomic_DNA"/>
</dbReference>
<dbReference type="GO" id="GO:0046872">
    <property type="term" value="F:metal ion binding"/>
    <property type="evidence" value="ECO:0007669"/>
    <property type="project" value="UniProtKB-KW"/>
</dbReference>
<evidence type="ECO:0000256" key="8">
    <source>
        <dbReference type="ARBA" id="ARBA00066708"/>
    </source>
</evidence>
<dbReference type="PANTHER" id="PTHR47990">
    <property type="entry name" value="2-OXOGLUTARATE (2OG) AND FE(II)-DEPENDENT OXYGENASE SUPERFAMILY PROTEIN-RELATED"/>
    <property type="match status" value="1"/>
</dbReference>
<dbReference type="FunFam" id="2.60.120.330:FF:000025">
    <property type="entry name" value="Gibberellin 2-beta-dioxygenase 2"/>
    <property type="match status" value="1"/>
</dbReference>
<evidence type="ECO:0000256" key="5">
    <source>
        <dbReference type="ARBA" id="ARBA00023004"/>
    </source>
</evidence>